<sequence>MSVEDEIQKIMDFASVGLTSLDVLFFPIQQIADSTETDIGVVGTASKILTGAGVVSVMGSMGMLYHKYVDIPPIIKWLLVPLILLHVGALLVLFGLLGFGKTKLIKGVEFGIKYVMPFLYSFVGVLIIPFMVYRKEVTMNYIGKVIYYLPAGLGVPPINKSPYYAIVILVRAGGLISSLAGQIIELASGDSTETKEISSGDNQTISLT</sequence>
<keyword evidence="3" id="KW-1185">Reference proteome</keyword>
<dbReference type="OrthoDB" id="1437754at2"/>
<evidence type="ECO:0000313" key="2">
    <source>
        <dbReference type="EMBL" id="SHO64529.1"/>
    </source>
</evidence>
<protein>
    <submittedName>
        <fullName evidence="2">Uncharacterized protein</fullName>
    </submittedName>
</protein>
<feature type="transmembrane region" description="Helical" evidence="1">
    <location>
        <begin position="77"/>
        <end position="99"/>
    </location>
</feature>
<dbReference type="EMBL" id="FRXN01000005">
    <property type="protein sequence ID" value="SHO64529.1"/>
    <property type="molecule type" value="Genomic_DNA"/>
</dbReference>
<evidence type="ECO:0000313" key="3">
    <source>
        <dbReference type="Proteomes" id="UP000184609"/>
    </source>
</evidence>
<name>A0A1M7ZI76_9BACT</name>
<evidence type="ECO:0000256" key="1">
    <source>
        <dbReference type="SAM" id="Phobius"/>
    </source>
</evidence>
<reference evidence="3" key="1">
    <citation type="submission" date="2016-12" db="EMBL/GenBank/DDBJ databases">
        <authorList>
            <person name="Varghese N."/>
            <person name="Submissions S."/>
        </authorList>
    </citation>
    <scope>NUCLEOTIDE SEQUENCE [LARGE SCALE GENOMIC DNA]</scope>
    <source>
        <strain evidence="3">DSM 25035</strain>
    </source>
</reference>
<dbReference type="Proteomes" id="UP000184609">
    <property type="component" value="Unassembled WGS sequence"/>
</dbReference>
<proteinExistence type="predicted"/>
<keyword evidence="1" id="KW-1133">Transmembrane helix</keyword>
<organism evidence="2 3">
    <name type="scientific">Algoriphagus zhangzhouensis</name>
    <dbReference type="NCBI Taxonomy" id="1073327"/>
    <lineage>
        <taxon>Bacteria</taxon>
        <taxon>Pseudomonadati</taxon>
        <taxon>Bacteroidota</taxon>
        <taxon>Cytophagia</taxon>
        <taxon>Cytophagales</taxon>
        <taxon>Cyclobacteriaceae</taxon>
        <taxon>Algoriphagus</taxon>
    </lineage>
</organism>
<dbReference type="STRING" id="1073327.SAMN04488108_3512"/>
<keyword evidence="1" id="KW-0472">Membrane</keyword>
<feature type="transmembrane region" description="Helical" evidence="1">
    <location>
        <begin position="111"/>
        <end position="133"/>
    </location>
</feature>
<feature type="transmembrane region" description="Helical" evidence="1">
    <location>
        <begin position="48"/>
        <end position="65"/>
    </location>
</feature>
<dbReference type="AlphaFoldDB" id="A0A1M7ZI76"/>
<gene>
    <name evidence="2" type="ORF">SAMN04488108_3512</name>
</gene>
<accession>A0A1M7ZI76</accession>
<dbReference type="RefSeq" id="WP_073573107.1">
    <property type="nucleotide sequence ID" value="NZ_FRXN01000005.1"/>
</dbReference>
<keyword evidence="1" id="KW-0812">Transmembrane</keyword>